<keyword evidence="7 14" id="KW-1133">Transmembrane helix</keyword>
<evidence type="ECO:0000256" key="4">
    <source>
        <dbReference type="ARBA" id="ARBA00022692"/>
    </source>
</evidence>
<evidence type="ECO:0000256" key="5">
    <source>
        <dbReference type="ARBA" id="ARBA00022882"/>
    </source>
</evidence>
<reference evidence="17" key="1">
    <citation type="submission" date="2022-03" db="EMBL/GenBank/DDBJ databases">
        <authorList>
            <person name="Sayadi A."/>
        </authorList>
    </citation>
    <scope>NUCLEOTIDE SEQUENCE</scope>
</reference>
<gene>
    <name evidence="17" type="ORF">ACAOBT_LOCUS34365</name>
</gene>
<feature type="domain" description="Inward rectifier potassium channel C-terminal" evidence="16">
    <location>
        <begin position="187"/>
        <end position="358"/>
    </location>
</feature>
<accession>A0A9P0Q897</accession>
<feature type="site" description="Role in the control of polyamine-mediated channel gating and in the blocking by intracellular magnesium" evidence="11">
    <location>
        <position position="166"/>
    </location>
</feature>
<keyword evidence="6 12" id="KW-0630">Potassium</keyword>
<evidence type="ECO:0000256" key="3">
    <source>
        <dbReference type="ARBA" id="ARBA00022538"/>
    </source>
</evidence>
<dbReference type="EMBL" id="CAKOFQ010008558">
    <property type="protein sequence ID" value="CAH2014813.1"/>
    <property type="molecule type" value="Genomic_DNA"/>
</dbReference>
<evidence type="ECO:0000256" key="9">
    <source>
        <dbReference type="ARBA" id="ARBA00023136"/>
    </source>
</evidence>
<comment type="subcellular location">
    <subcellularLocation>
        <location evidence="1 12">Membrane</location>
        <topology evidence="1 12">Multi-pass membrane protein</topology>
    </subcellularLocation>
</comment>
<dbReference type="InterPro" id="IPR041647">
    <property type="entry name" value="IRK_C"/>
</dbReference>
<dbReference type="Pfam" id="PF17655">
    <property type="entry name" value="IRK_C"/>
    <property type="match status" value="1"/>
</dbReference>
<organism evidence="17 18">
    <name type="scientific">Acanthoscelides obtectus</name>
    <name type="common">Bean weevil</name>
    <name type="synonym">Bruchus obtectus</name>
    <dbReference type="NCBI Taxonomy" id="200917"/>
    <lineage>
        <taxon>Eukaryota</taxon>
        <taxon>Metazoa</taxon>
        <taxon>Ecdysozoa</taxon>
        <taxon>Arthropoda</taxon>
        <taxon>Hexapoda</taxon>
        <taxon>Insecta</taxon>
        <taxon>Pterygota</taxon>
        <taxon>Neoptera</taxon>
        <taxon>Endopterygota</taxon>
        <taxon>Coleoptera</taxon>
        <taxon>Polyphaga</taxon>
        <taxon>Cucujiformia</taxon>
        <taxon>Chrysomeloidea</taxon>
        <taxon>Chrysomelidae</taxon>
        <taxon>Bruchinae</taxon>
        <taxon>Bruchini</taxon>
        <taxon>Acanthoscelides</taxon>
    </lineage>
</organism>
<dbReference type="PRINTS" id="PR01320">
    <property type="entry name" value="KIRCHANNEL"/>
</dbReference>
<dbReference type="GO" id="GO:1990573">
    <property type="term" value="P:potassium ion import across plasma membrane"/>
    <property type="evidence" value="ECO:0007669"/>
    <property type="project" value="TreeGrafter"/>
</dbReference>
<evidence type="ECO:0000256" key="8">
    <source>
        <dbReference type="ARBA" id="ARBA00023065"/>
    </source>
</evidence>
<dbReference type="InterPro" id="IPR016449">
    <property type="entry name" value="K_chnl_inward-rec_Kir"/>
</dbReference>
<dbReference type="GO" id="GO:0005242">
    <property type="term" value="F:inward rectifier potassium channel activity"/>
    <property type="evidence" value="ECO:0007669"/>
    <property type="project" value="InterPro"/>
</dbReference>
<dbReference type="InterPro" id="IPR014756">
    <property type="entry name" value="Ig_E-set"/>
</dbReference>
<dbReference type="Gene3D" id="2.60.40.1400">
    <property type="entry name" value="G protein-activated inward rectifier potassium channel 1"/>
    <property type="match status" value="1"/>
</dbReference>
<dbReference type="GO" id="GO:0034765">
    <property type="term" value="P:regulation of monoatomic ion transmembrane transport"/>
    <property type="evidence" value="ECO:0007669"/>
    <property type="project" value="TreeGrafter"/>
</dbReference>
<feature type="region of interest" description="Disordered" evidence="13">
    <location>
        <begin position="438"/>
        <end position="457"/>
    </location>
</feature>
<dbReference type="InterPro" id="IPR040445">
    <property type="entry name" value="Kir_TM"/>
</dbReference>
<keyword evidence="18" id="KW-1185">Reference proteome</keyword>
<evidence type="ECO:0000256" key="2">
    <source>
        <dbReference type="ARBA" id="ARBA00022448"/>
    </source>
</evidence>
<keyword evidence="10 12" id="KW-0407">Ion channel</keyword>
<evidence type="ECO:0000256" key="13">
    <source>
        <dbReference type="SAM" id="MobiDB-lite"/>
    </source>
</evidence>
<evidence type="ECO:0000256" key="6">
    <source>
        <dbReference type="ARBA" id="ARBA00022958"/>
    </source>
</evidence>
<dbReference type="AlphaFoldDB" id="A0A9P0Q897"/>
<name>A0A9P0Q897_ACAOB</name>
<feature type="transmembrane region" description="Helical" evidence="14">
    <location>
        <begin position="187"/>
        <end position="206"/>
    </location>
</feature>
<dbReference type="InterPro" id="IPR013518">
    <property type="entry name" value="K_chnl_inward-rec_Kir_cyto"/>
</dbReference>
<dbReference type="GO" id="GO:0034702">
    <property type="term" value="C:monoatomic ion channel complex"/>
    <property type="evidence" value="ECO:0007669"/>
    <property type="project" value="UniProtKB-KW"/>
</dbReference>
<dbReference type="OrthoDB" id="273257at2759"/>
<feature type="domain" description="Potassium channel inwardly rectifying transmembrane" evidence="15">
    <location>
        <begin position="35"/>
        <end position="180"/>
    </location>
</feature>
<evidence type="ECO:0000259" key="15">
    <source>
        <dbReference type="Pfam" id="PF01007"/>
    </source>
</evidence>
<feature type="region of interest" description="Disordered" evidence="13">
    <location>
        <begin position="359"/>
        <end position="380"/>
    </location>
</feature>
<dbReference type="SUPFAM" id="SSF81324">
    <property type="entry name" value="Voltage-gated potassium channels"/>
    <property type="match status" value="1"/>
</dbReference>
<evidence type="ECO:0000256" key="11">
    <source>
        <dbReference type="PIRSR" id="PIRSR005465-1"/>
    </source>
</evidence>
<evidence type="ECO:0000256" key="12">
    <source>
        <dbReference type="RuleBase" id="RU003822"/>
    </source>
</evidence>
<comment type="similarity">
    <text evidence="12">Belongs to the inward rectifier-type potassium channel (TC 1.A.2.1) family.</text>
</comment>
<dbReference type="Proteomes" id="UP001152888">
    <property type="component" value="Unassembled WGS sequence"/>
</dbReference>
<keyword evidence="3 12" id="KW-0633">Potassium transport</keyword>
<keyword evidence="8 12" id="KW-0406">Ion transport</keyword>
<evidence type="ECO:0000256" key="7">
    <source>
        <dbReference type="ARBA" id="ARBA00022989"/>
    </source>
</evidence>
<dbReference type="PIRSF" id="PIRSF005465">
    <property type="entry name" value="GIRK_kir"/>
    <property type="match status" value="1"/>
</dbReference>
<dbReference type="Gene3D" id="1.10.287.70">
    <property type="match status" value="1"/>
</dbReference>
<feature type="transmembrane region" description="Helical" evidence="14">
    <location>
        <begin position="152"/>
        <end position="175"/>
    </location>
</feature>
<evidence type="ECO:0000259" key="16">
    <source>
        <dbReference type="Pfam" id="PF17655"/>
    </source>
</evidence>
<sequence length="457" mass="52583">MMDRITWVANKTLDLRRKPYGLFIRDTKLKRRAILKNGEYNVLQPKFPNRYWNYLRDPYTSLVDAEWKWNLQAMAIGFLGCWLTFALLWWLIAFVHTDLQDDHLPDRQGETGWTPCVLSIYGFPSCFLYSLETQHTTGYGLRAITEECPEAIFLMCAQCLIGTIIDSFTVGAVIAKLTRPTMSNNTIMFTRNAVICLMDGVLCLMFRLGDLRKRKLIGVSISAILIRTKRTREGERLDNYETPLELQCDDMGSDIFFLWPMTVVHKIDADSPFYNLSASQMLNENFEIVVTLEGSIESTGQGTNAKTSYLSCEILWGQKFVNLVSFNEKHQSYEADFKLFDKMEWVETPFCSAAEYEAQGNEENNTKTTEGNSITYTDSTKKEKEDTLQCNGVAEDTVAKHGNEFEEHELSKAHQESGDWEYGKQRIPVYQDVIYEEDECEDSDERADTPPFPVTWV</sequence>
<dbReference type="PANTHER" id="PTHR11767">
    <property type="entry name" value="INWARD RECTIFIER POTASSIUM CHANNEL"/>
    <property type="match status" value="1"/>
</dbReference>
<evidence type="ECO:0000313" key="18">
    <source>
        <dbReference type="Proteomes" id="UP001152888"/>
    </source>
</evidence>
<dbReference type="Pfam" id="PF01007">
    <property type="entry name" value="IRK"/>
    <property type="match status" value="1"/>
</dbReference>
<feature type="transmembrane region" description="Helical" evidence="14">
    <location>
        <begin position="112"/>
        <end position="131"/>
    </location>
</feature>
<keyword evidence="2 12" id="KW-0813">Transport</keyword>
<comment type="caution">
    <text evidence="17">The sequence shown here is derived from an EMBL/GenBank/DDBJ whole genome shotgun (WGS) entry which is preliminary data.</text>
</comment>
<dbReference type="PANTHER" id="PTHR11767:SF113">
    <property type="entry name" value="INWARDLY RECTIFYING POTASSIUM CHANNEL 2, ISOFORM D"/>
    <property type="match status" value="1"/>
</dbReference>
<evidence type="ECO:0000256" key="1">
    <source>
        <dbReference type="ARBA" id="ARBA00004141"/>
    </source>
</evidence>
<keyword evidence="9 14" id="KW-0472">Membrane</keyword>
<evidence type="ECO:0000313" key="17">
    <source>
        <dbReference type="EMBL" id="CAH2014813.1"/>
    </source>
</evidence>
<evidence type="ECO:0000256" key="10">
    <source>
        <dbReference type="ARBA" id="ARBA00023303"/>
    </source>
</evidence>
<feature type="transmembrane region" description="Helical" evidence="14">
    <location>
        <begin position="71"/>
        <end position="92"/>
    </location>
</feature>
<keyword evidence="4 12" id="KW-0812">Transmembrane</keyword>
<proteinExistence type="inferred from homology"/>
<feature type="compositionally biased region" description="Low complexity" evidence="13">
    <location>
        <begin position="361"/>
        <end position="370"/>
    </location>
</feature>
<dbReference type="SUPFAM" id="SSF81296">
    <property type="entry name" value="E set domains"/>
    <property type="match status" value="1"/>
</dbReference>
<evidence type="ECO:0000256" key="14">
    <source>
        <dbReference type="SAM" id="Phobius"/>
    </source>
</evidence>
<protein>
    <submittedName>
        <fullName evidence="17">Uncharacterized protein</fullName>
    </submittedName>
</protein>
<dbReference type="GO" id="GO:0005886">
    <property type="term" value="C:plasma membrane"/>
    <property type="evidence" value="ECO:0007669"/>
    <property type="project" value="TreeGrafter"/>
</dbReference>
<keyword evidence="5 12" id="KW-0851">Voltage-gated channel</keyword>